<dbReference type="PANTHER" id="PTHR23150:SF19">
    <property type="entry name" value="FORMYLGLYCINE-GENERATING ENZYME"/>
    <property type="match status" value="1"/>
</dbReference>
<keyword evidence="3" id="KW-1185">Reference proteome</keyword>
<protein>
    <submittedName>
        <fullName evidence="2">Formylglycine-generating enzyme required for sulfatase activity</fullName>
    </submittedName>
</protein>
<dbReference type="EMBL" id="JADBEM010000001">
    <property type="protein sequence ID" value="MBE1612236.1"/>
    <property type="molecule type" value="Genomic_DNA"/>
</dbReference>
<sequence length="245" mass="26387">MDVASVLAGIEDDLVEVPAGQVVVGSDLDTVHAELAAPDMGGIEPGWLLKEVPRHVVSVPAFRIGKVPLTVAQVRVLAEETAILPVRDGGPDHPATVGVEQTLALCEALSELTGRTVRLPTEEEWVRAARGDDLRTYPWGDQWEEGRANLGRSGRGDTSPVGQYPKGRSAFGLLDMAGNADELTSTLYAPFPGAPREVPEREDWAHSPYITKGGGFMHARDLARCDRRHGIYSVGEPLAIRLVVD</sequence>
<dbReference type="SUPFAM" id="SSF56436">
    <property type="entry name" value="C-type lectin-like"/>
    <property type="match status" value="1"/>
</dbReference>
<dbReference type="GO" id="GO:0120147">
    <property type="term" value="F:formylglycine-generating oxidase activity"/>
    <property type="evidence" value="ECO:0007669"/>
    <property type="project" value="TreeGrafter"/>
</dbReference>
<feature type="domain" description="Sulfatase-modifying factor enzyme-like" evidence="1">
    <location>
        <begin position="12"/>
        <end position="232"/>
    </location>
</feature>
<dbReference type="InterPro" id="IPR042095">
    <property type="entry name" value="SUMF_sf"/>
</dbReference>
<evidence type="ECO:0000313" key="2">
    <source>
        <dbReference type="EMBL" id="MBE1612236.1"/>
    </source>
</evidence>
<name>A0A927N4K0_9ACTN</name>
<dbReference type="InterPro" id="IPR051043">
    <property type="entry name" value="Sulfatase_Mod_Factor_Kinase"/>
</dbReference>
<dbReference type="InterPro" id="IPR016187">
    <property type="entry name" value="CTDL_fold"/>
</dbReference>
<comment type="caution">
    <text evidence="2">The sequence shown here is derived from an EMBL/GenBank/DDBJ whole genome shotgun (WGS) entry which is preliminary data.</text>
</comment>
<dbReference type="PANTHER" id="PTHR23150">
    <property type="entry name" value="SULFATASE MODIFYING FACTOR 1, 2"/>
    <property type="match status" value="1"/>
</dbReference>
<organism evidence="2 3">
    <name type="scientific">Actinopolymorpha pittospori</name>
    <dbReference type="NCBI Taxonomy" id="648752"/>
    <lineage>
        <taxon>Bacteria</taxon>
        <taxon>Bacillati</taxon>
        <taxon>Actinomycetota</taxon>
        <taxon>Actinomycetes</taxon>
        <taxon>Propionibacteriales</taxon>
        <taxon>Actinopolymorphaceae</taxon>
        <taxon>Actinopolymorpha</taxon>
    </lineage>
</organism>
<proteinExistence type="predicted"/>
<reference evidence="2" key="1">
    <citation type="submission" date="2020-10" db="EMBL/GenBank/DDBJ databases">
        <title>Sequencing the genomes of 1000 actinobacteria strains.</title>
        <authorList>
            <person name="Klenk H.-P."/>
        </authorList>
    </citation>
    <scope>NUCLEOTIDE SEQUENCE</scope>
    <source>
        <strain evidence="2">DSM 45354</strain>
    </source>
</reference>
<accession>A0A927N4K0</accession>
<dbReference type="Proteomes" id="UP000638648">
    <property type="component" value="Unassembled WGS sequence"/>
</dbReference>
<dbReference type="Gene3D" id="3.90.1580.10">
    <property type="entry name" value="paralog of FGE (formylglycine-generating enzyme)"/>
    <property type="match status" value="1"/>
</dbReference>
<evidence type="ECO:0000313" key="3">
    <source>
        <dbReference type="Proteomes" id="UP000638648"/>
    </source>
</evidence>
<dbReference type="Pfam" id="PF03781">
    <property type="entry name" value="FGE-sulfatase"/>
    <property type="match status" value="1"/>
</dbReference>
<evidence type="ECO:0000259" key="1">
    <source>
        <dbReference type="Pfam" id="PF03781"/>
    </source>
</evidence>
<dbReference type="RefSeq" id="WP_192755322.1">
    <property type="nucleotide sequence ID" value="NZ_BAABJL010000005.1"/>
</dbReference>
<dbReference type="AlphaFoldDB" id="A0A927N4K0"/>
<gene>
    <name evidence="2" type="ORF">HEB94_009084</name>
</gene>
<dbReference type="InterPro" id="IPR005532">
    <property type="entry name" value="SUMF_dom"/>
</dbReference>